<sequence length="199" mass="22395">MQLPLAAIRAPNQAVENSMSHGAMCQAGESSSAREAATKHPGGGIELPVVAPPEQMQQRRSCWAWNPAVLYTIHLFPKLGCSNPVTEQGLCDFCKMYTYHNIRIIENRALKEGEKMEMQEIQLKETKRVENCGQQPEVTGDQDMHKLKEAETLAESAERTVAKLEKTIDDLEEKLVHAKEENINIHQMVDQTLLELNNM</sequence>
<evidence type="ECO:0000313" key="7">
    <source>
        <dbReference type="Ensembl" id="ENSECRP00000018493.1"/>
    </source>
</evidence>
<reference evidence="7" key="1">
    <citation type="submission" date="2021-06" db="EMBL/GenBank/DDBJ databases">
        <authorList>
            <consortium name="Wellcome Sanger Institute Data Sharing"/>
        </authorList>
    </citation>
    <scope>NUCLEOTIDE SEQUENCE [LARGE SCALE GENOMIC DNA]</scope>
</reference>
<dbReference type="Proteomes" id="UP000694620">
    <property type="component" value="Chromosome 12"/>
</dbReference>
<feature type="coiled-coil region" evidence="6">
    <location>
        <begin position="147"/>
        <end position="188"/>
    </location>
</feature>
<reference evidence="7" key="2">
    <citation type="submission" date="2025-08" db="UniProtKB">
        <authorList>
            <consortium name="Ensembl"/>
        </authorList>
    </citation>
    <scope>IDENTIFICATION</scope>
</reference>
<evidence type="ECO:0000256" key="1">
    <source>
        <dbReference type="ARBA" id="ARBA00009036"/>
    </source>
</evidence>
<dbReference type="SUPFAM" id="SSF57997">
    <property type="entry name" value="Tropomyosin"/>
    <property type="match status" value="1"/>
</dbReference>
<dbReference type="InterPro" id="IPR000533">
    <property type="entry name" value="Tropomyosin"/>
</dbReference>
<keyword evidence="5" id="KW-0009">Actin-binding</keyword>
<organism evidence="7 8">
    <name type="scientific">Erpetoichthys calabaricus</name>
    <name type="common">Rope fish</name>
    <name type="synonym">Calamoichthys calabaricus</name>
    <dbReference type="NCBI Taxonomy" id="27687"/>
    <lineage>
        <taxon>Eukaryota</taxon>
        <taxon>Metazoa</taxon>
        <taxon>Chordata</taxon>
        <taxon>Craniata</taxon>
        <taxon>Vertebrata</taxon>
        <taxon>Euteleostomi</taxon>
        <taxon>Actinopterygii</taxon>
        <taxon>Polypteriformes</taxon>
        <taxon>Polypteridae</taxon>
        <taxon>Erpetoichthys</taxon>
    </lineage>
</organism>
<name>A0A8C4SM09_ERPCA</name>
<proteinExistence type="inferred from homology"/>
<dbReference type="Ensembl" id="ENSECRT00000018865.1">
    <property type="protein sequence ID" value="ENSECRP00000018493.1"/>
    <property type="gene ID" value="ENSECRG00000012343.1"/>
</dbReference>
<dbReference type="PANTHER" id="PTHR19269">
    <property type="entry name" value="TROPOMYOSIN"/>
    <property type="match status" value="1"/>
</dbReference>
<evidence type="ECO:0000256" key="6">
    <source>
        <dbReference type="SAM" id="Coils"/>
    </source>
</evidence>
<comment type="similarity">
    <text evidence="1">Belongs to the tropomyosin family.</text>
</comment>
<protein>
    <submittedName>
        <fullName evidence="7">Uncharacterized protein</fullName>
    </submittedName>
</protein>
<evidence type="ECO:0000256" key="2">
    <source>
        <dbReference type="ARBA" id="ARBA00022990"/>
    </source>
</evidence>
<dbReference type="GeneTree" id="ENSGT01030000234542"/>
<keyword evidence="8" id="KW-1185">Reference proteome</keyword>
<dbReference type="Pfam" id="PF00261">
    <property type="entry name" value="Tropomyosin"/>
    <property type="match status" value="1"/>
</dbReference>
<dbReference type="GO" id="GO:0003779">
    <property type="term" value="F:actin binding"/>
    <property type="evidence" value="ECO:0007669"/>
    <property type="project" value="UniProtKB-KW"/>
</dbReference>
<reference evidence="7" key="3">
    <citation type="submission" date="2025-09" db="UniProtKB">
        <authorList>
            <consortium name="Ensembl"/>
        </authorList>
    </citation>
    <scope>IDENTIFICATION</scope>
</reference>
<keyword evidence="4" id="KW-0514">Muscle protein</keyword>
<evidence type="ECO:0000256" key="5">
    <source>
        <dbReference type="ARBA" id="ARBA00023203"/>
    </source>
</evidence>
<keyword evidence="2" id="KW-0007">Acetylation</keyword>
<evidence type="ECO:0000256" key="4">
    <source>
        <dbReference type="ARBA" id="ARBA00023179"/>
    </source>
</evidence>
<accession>A0A8C4SM09</accession>
<dbReference type="AlphaFoldDB" id="A0A8C4SM09"/>
<keyword evidence="3 6" id="KW-0175">Coiled coil</keyword>
<dbReference type="FunFam" id="1.20.5.370:FF:000004">
    <property type="entry name" value="tropomyosin alpha-1 chain isoform X1"/>
    <property type="match status" value="1"/>
</dbReference>
<evidence type="ECO:0000256" key="3">
    <source>
        <dbReference type="ARBA" id="ARBA00023054"/>
    </source>
</evidence>
<dbReference type="Gene3D" id="1.20.5.400">
    <property type="match status" value="1"/>
</dbReference>
<evidence type="ECO:0000313" key="8">
    <source>
        <dbReference type="Proteomes" id="UP000694620"/>
    </source>
</evidence>